<reference evidence="16" key="1">
    <citation type="submission" date="2003-08" db="EMBL/GenBank/DDBJ databases">
        <authorList>
            <person name="Birren B."/>
            <person name="Nusbaum C."/>
            <person name="Abebe A."/>
            <person name="Abouelleil A."/>
            <person name="Adekoya E."/>
            <person name="Ait-zahra M."/>
            <person name="Allen N."/>
            <person name="Allen T."/>
            <person name="An P."/>
            <person name="Anderson M."/>
            <person name="Anderson S."/>
            <person name="Arachchi H."/>
            <person name="Armbruster J."/>
            <person name="Bachantsang P."/>
            <person name="Baldwin J."/>
            <person name="Barry A."/>
            <person name="Bayul T."/>
            <person name="Blitshsteyn B."/>
            <person name="Bloom T."/>
            <person name="Blye J."/>
            <person name="Boguslavskiy L."/>
            <person name="Borowsky M."/>
            <person name="Boukhgalter B."/>
            <person name="Brunache A."/>
            <person name="Butler J."/>
            <person name="Calixte N."/>
            <person name="Calvo S."/>
            <person name="Camarata J."/>
            <person name="Campo K."/>
            <person name="Chang J."/>
            <person name="Cheshatsang Y."/>
            <person name="Citroen M."/>
            <person name="Collymore A."/>
            <person name="Considine T."/>
            <person name="Cook A."/>
            <person name="Cooke P."/>
            <person name="Corum B."/>
            <person name="Cuomo C."/>
            <person name="David R."/>
            <person name="Dawoe T."/>
            <person name="Degray S."/>
            <person name="Dodge S."/>
            <person name="Dooley K."/>
            <person name="Dorje P."/>
            <person name="Dorjee K."/>
            <person name="Dorris L."/>
            <person name="Duffey N."/>
            <person name="Dupes A."/>
            <person name="Elkins T."/>
            <person name="Engels R."/>
            <person name="Erickson J."/>
            <person name="Farina A."/>
            <person name="Faro S."/>
            <person name="Ferreira P."/>
            <person name="Fischer H."/>
            <person name="Fitzgerald M."/>
            <person name="Foley K."/>
            <person name="Gage D."/>
            <person name="Galagan J."/>
            <person name="Gearin G."/>
            <person name="Gnerre S."/>
            <person name="Gnirke A."/>
            <person name="Goyette A."/>
            <person name="Graham J."/>
            <person name="Grandbois E."/>
            <person name="Gyaltsen K."/>
            <person name="Hafez N."/>
            <person name="Hagopian D."/>
            <person name="Hagos B."/>
            <person name="Hall J."/>
            <person name="Hatcher B."/>
            <person name="Heller A."/>
            <person name="Higgins H."/>
            <person name="Honan T."/>
            <person name="Horn A."/>
            <person name="Houde N."/>
            <person name="Hughes L."/>
            <person name="Hulme W."/>
            <person name="Husby E."/>
            <person name="Iliev I."/>
            <person name="Jaffe D."/>
            <person name="Jones C."/>
            <person name="Kamal M."/>
            <person name="Kamat A."/>
            <person name="Kamvysselis M."/>
            <person name="Karlsson E."/>
            <person name="Kells C."/>
            <person name="Kieu A."/>
            <person name="Kisner P."/>
            <person name="Kodira C."/>
            <person name="Kulbokas E."/>
            <person name="Labutti K."/>
            <person name="Lama D."/>
            <person name="Landers T."/>
            <person name="Leger J."/>
            <person name="Levine S."/>
            <person name="Lewis D."/>
            <person name="Lewis T."/>
            <person name="Lindblad-toh K."/>
            <person name="Liu X."/>
            <person name="Lokyitsang T."/>
            <person name="Lokyitsang Y."/>
            <person name="Lucien O."/>
            <person name="Lui A."/>
            <person name="Ma L.J."/>
            <person name="Mabbitt R."/>
            <person name="Macdonald J."/>
            <person name="Maclean C."/>
            <person name="Major J."/>
            <person name="Manning J."/>
            <person name="Marabella R."/>
            <person name="Maru K."/>
            <person name="Matthews C."/>
            <person name="Mauceli E."/>
            <person name="Mccarthy M."/>
            <person name="Mcdonough S."/>
            <person name="Mcghee T."/>
            <person name="Meldrim J."/>
            <person name="Meneus L."/>
            <person name="Mesirov J."/>
            <person name="Mihalev A."/>
            <person name="Mihova T."/>
            <person name="Mikkelsen T."/>
            <person name="Mlenga V."/>
            <person name="Moru K."/>
            <person name="Mozes J."/>
            <person name="Mulrain L."/>
            <person name="Munson G."/>
            <person name="Naylor J."/>
            <person name="Newes C."/>
            <person name="Nguyen C."/>
            <person name="Nguyen N."/>
            <person name="Nguyen T."/>
            <person name="Nicol R."/>
            <person name="Nielsen C."/>
            <person name="Nizzari M."/>
            <person name="Norbu C."/>
            <person name="Norbu N."/>
            <person name="O'donnell P."/>
            <person name="Okoawo O."/>
            <person name="O'leary S."/>
            <person name="Omotosho B."/>
            <person name="O'neill K."/>
            <person name="Osman S."/>
            <person name="Parker S."/>
            <person name="Perrin D."/>
            <person name="Phunkhang P."/>
            <person name="Piqani B."/>
            <person name="Purcell S."/>
            <person name="Rachupka T."/>
            <person name="Ramasamy U."/>
            <person name="Rameau R."/>
            <person name="Ray V."/>
            <person name="Raymond C."/>
            <person name="Retta R."/>
            <person name="Richardson S."/>
            <person name="Rise C."/>
            <person name="Rodriguez J."/>
            <person name="Rogers J."/>
            <person name="Rogov P."/>
            <person name="Rutman M."/>
            <person name="Schupbach R."/>
            <person name="Seaman C."/>
            <person name="Settipalli S."/>
            <person name="Sharpe T."/>
            <person name="Sheridan J."/>
            <person name="Sherpa N."/>
            <person name="Shi J."/>
            <person name="Smirnov S."/>
            <person name="Smith C."/>
            <person name="Sougnez C."/>
            <person name="Spencer B."/>
            <person name="Stalker J."/>
            <person name="Stange-thomann N."/>
            <person name="Stavropoulos S."/>
            <person name="Stetson K."/>
            <person name="Stone C."/>
            <person name="Stone S."/>
            <person name="Stubbs M."/>
            <person name="Talamas J."/>
            <person name="Tchuinga P."/>
            <person name="Tenzing P."/>
            <person name="Tesfaye S."/>
            <person name="Theodore J."/>
            <person name="Thoulutsang Y."/>
            <person name="Topham K."/>
            <person name="Towey S."/>
            <person name="Tsamla T."/>
            <person name="Tsomo N."/>
            <person name="Vallee D."/>
            <person name="Vassiliev H."/>
            <person name="Venkataraman V."/>
            <person name="Vinson J."/>
            <person name="Vo A."/>
            <person name="Wade C."/>
            <person name="Wang S."/>
            <person name="Wangchuk T."/>
            <person name="Wangdi T."/>
            <person name="Whittaker C."/>
            <person name="Wilkinson J."/>
            <person name="Wu Y."/>
            <person name="Wyman D."/>
            <person name="Yadav S."/>
            <person name="Yang S."/>
            <person name="Yang X."/>
            <person name="Yeager S."/>
            <person name="Yee E."/>
            <person name="Young G."/>
            <person name="Zainoun J."/>
            <person name="Zembeck L."/>
            <person name="Zimmer A."/>
            <person name="Zody M."/>
            <person name="Lander E."/>
        </authorList>
    </citation>
    <scope>NUCLEOTIDE SEQUENCE [LARGE SCALE GENOMIC DNA]</scope>
</reference>
<dbReference type="GO" id="GO:0030144">
    <property type="term" value="F:alpha-1,6-mannosylglycoprotein 6-beta-N-acetylglucosaminyltransferase activity"/>
    <property type="evidence" value="ECO:0007669"/>
    <property type="project" value="UniProtKB-EC"/>
</dbReference>
<keyword evidence="7" id="KW-0812">Transmembrane</keyword>
<dbReference type="STRING" id="51511.ENSCSAVP00000009477"/>
<dbReference type="InParanoid" id="H2YVW6"/>
<dbReference type="EC" id="2.4.1.155" evidence="4"/>
<evidence type="ECO:0000256" key="2">
    <source>
        <dbReference type="ARBA" id="ARBA00004922"/>
    </source>
</evidence>
<dbReference type="GeneTree" id="ENSGT00940000153470"/>
<dbReference type="UniPathway" id="UPA00378"/>
<keyword evidence="8" id="KW-0735">Signal-anchor</keyword>
<reference evidence="15" key="2">
    <citation type="submission" date="2025-08" db="UniProtKB">
        <authorList>
            <consortium name="Ensembl"/>
        </authorList>
    </citation>
    <scope>IDENTIFICATION</scope>
</reference>
<dbReference type="GO" id="GO:0006487">
    <property type="term" value="P:protein N-linked glycosylation"/>
    <property type="evidence" value="ECO:0007669"/>
    <property type="project" value="TreeGrafter"/>
</dbReference>
<evidence type="ECO:0000313" key="15">
    <source>
        <dbReference type="Ensembl" id="ENSCSAVP00000009477.1"/>
    </source>
</evidence>
<dbReference type="PANTHER" id="PTHR15075">
    <property type="entry name" value="ALPHA-MANNOSIDE BETA-1,6-N-ACETYLGLUCOSAMINYLTRANSFERASE"/>
    <property type="match status" value="1"/>
</dbReference>
<dbReference type="GO" id="GO:0000139">
    <property type="term" value="C:Golgi membrane"/>
    <property type="evidence" value="ECO:0007669"/>
    <property type="project" value="UniProtKB-SubCell"/>
</dbReference>
<proteinExistence type="inferred from homology"/>
<evidence type="ECO:0000256" key="3">
    <source>
        <dbReference type="ARBA" id="ARBA00007477"/>
    </source>
</evidence>
<keyword evidence="5" id="KW-0328">Glycosyltransferase</keyword>
<comment type="catalytic activity">
    <reaction evidence="13">
        <text>N(4)-{beta-D-GlcNAc-(1-&gt;2)-[beta-D-GlcNAc-(1-&gt;4)]-alpha-D-Man-(1-&gt;3)-[beta-D-GlcNAc-(1-&gt;2)-alpha-D-Man-(1-&gt;6)]-beta-D-Man-(1-&gt;4)-beta-D-GlcNAc-(1-&gt;4)-beta-D-GlcNAc}-L-asparaginyl-[protein] + UDP-N-acetyl-alpha-D-glucosamine = N(4)-{beta-D-GlcNAc-(1-&gt;2)-[beta-D-GlcNAc-(1-&gt;4)]-alpha-D-Man-(1-&gt;3)-[beta-D-GlcNAc-(1-&gt;2)-[beta-D-GlcNAc-(1-&gt;6)]-alpha-D-Man-(1-&gt;6)]-beta-D-Man-(1-&gt;4)-beta-D-GlcNAc-(1-&gt;4)-beta-D-GlcNAc}-L-asparaginyl-[protein] + UDP + H(+)</text>
        <dbReference type="Rhea" id="RHEA:16921"/>
        <dbReference type="Rhea" id="RHEA-COMP:14374"/>
        <dbReference type="Rhea" id="RHEA-COMP:14377"/>
        <dbReference type="ChEBI" id="CHEBI:15378"/>
        <dbReference type="ChEBI" id="CHEBI:57705"/>
        <dbReference type="ChEBI" id="CHEBI:58223"/>
        <dbReference type="ChEBI" id="CHEBI:139507"/>
        <dbReference type="ChEBI" id="CHEBI:139510"/>
        <dbReference type="EC" id="2.4.1.155"/>
    </reaction>
</comment>
<evidence type="ECO:0000256" key="7">
    <source>
        <dbReference type="ARBA" id="ARBA00022692"/>
    </source>
</evidence>
<protein>
    <recommendedName>
        <fullName evidence="4">alpha-1,6-mannosyl-glycoprotein 6-beta-N-acetylglucosaminyltransferase</fullName>
        <ecNumber evidence="4">2.4.1.155</ecNumber>
    </recommendedName>
</protein>
<dbReference type="Proteomes" id="UP000007875">
    <property type="component" value="Unassembled WGS sequence"/>
</dbReference>
<evidence type="ECO:0000256" key="8">
    <source>
        <dbReference type="ARBA" id="ARBA00022968"/>
    </source>
</evidence>
<dbReference type="HOGENOM" id="CLU_016749_1_0_1"/>
<sequence>MSALHALGHEVVLSWSPDRLKEVMLPYGQDVETCRPARMTDLVFTDIVGLEQIRALHGSLYHYRCILRVLDVYGTDPLFNHPLFNPEIQSTSWGGKGLDPAQFFTHFPHSPDNSFLGFVVQKYNISGDEEEVQDYFRQIALLYGKRPSVLNGRNKLRFIDLVNQHFNETHATMYVNVRNKKGVEMYESIPDYVINHRNLGQEEFRRLLRKARVYVGLGFPVDGPAALEAIASGVVYLNPRFANPRPVADKKPTNRKLTSQNPYAETRIGEPHVYTIDIRNLTHVEQVLGSIKGMPRPPPLVTHEFTAVGFLERLHAYLENQNFCPNEVQTLANSGLTWRRNKKQWPPKSVLKVKLSEKGESCTMACSRHKLVCERSLFNDVNNEKLFNTLGSNCRGVKQILPLEELEIYRRRLVYGKPEPPCHAPSISTFTSQCLLQTDKLLFSCACAPPTDVQRICPCREYGDQIALCVGCY</sequence>
<comment type="similarity">
    <text evidence="3">Belongs to the glycosyltransferase 18 family.</text>
</comment>
<comment type="pathway">
    <text evidence="2">Protein modification; protein glycosylation.</text>
</comment>
<keyword evidence="11" id="KW-0472">Membrane</keyword>
<dbReference type="InterPro" id="IPR026116">
    <property type="entry name" value="GT18_cat"/>
</dbReference>
<evidence type="ECO:0000256" key="6">
    <source>
        <dbReference type="ARBA" id="ARBA00022679"/>
    </source>
</evidence>
<evidence type="ECO:0000256" key="9">
    <source>
        <dbReference type="ARBA" id="ARBA00022989"/>
    </source>
</evidence>
<evidence type="ECO:0000256" key="12">
    <source>
        <dbReference type="ARBA" id="ARBA00023180"/>
    </source>
</evidence>
<accession>H2YVW6</accession>
<dbReference type="Pfam" id="PF15024">
    <property type="entry name" value="Glyco_transf_18"/>
    <property type="match status" value="1"/>
</dbReference>
<evidence type="ECO:0000256" key="4">
    <source>
        <dbReference type="ARBA" id="ARBA00012671"/>
    </source>
</evidence>
<dbReference type="OMA" id="ANGCFYI"/>
<comment type="subcellular location">
    <subcellularLocation>
        <location evidence="1">Golgi apparatus membrane</location>
        <topology evidence="1">Single-pass type II membrane protein</topology>
    </subcellularLocation>
</comment>
<dbReference type="AlphaFoldDB" id="H2YVW6"/>
<evidence type="ECO:0000256" key="10">
    <source>
        <dbReference type="ARBA" id="ARBA00023034"/>
    </source>
</evidence>
<evidence type="ECO:0000256" key="11">
    <source>
        <dbReference type="ARBA" id="ARBA00023136"/>
    </source>
</evidence>
<dbReference type="eggNOG" id="ENOG502QTNG">
    <property type="taxonomic scope" value="Eukaryota"/>
</dbReference>
<evidence type="ECO:0000256" key="13">
    <source>
        <dbReference type="ARBA" id="ARBA00048243"/>
    </source>
</evidence>
<reference evidence="15" key="3">
    <citation type="submission" date="2025-09" db="UniProtKB">
        <authorList>
            <consortium name="Ensembl"/>
        </authorList>
    </citation>
    <scope>IDENTIFICATION</scope>
</reference>
<dbReference type="PANTHER" id="PTHR15075:SF2">
    <property type="entry name" value="ALPHA-1,6-MANNOSYLGLYCOPROTEIN 6-BETA-N-ACETYLGLUCOSAMINYLTRANSFERASE"/>
    <property type="match status" value="1"/>
</dbReference>
<organism evidence="15 16">
    <name type="scientific">Ciona savignyi</name>
    <name type="common">Pacific transparent sea squirt</name>
    <dbReference type="NCBI Taxonomy" id="51511"/>
    <lineage>
        <taxon>Eukaryota</taxon>
        <taxon>Metazoa</taxon>
        <taxon>Chordata</taxon>
        <taxon>Tunicata</taxon>
        <taxon>Ascidiacea</taxon>
        <taxon>Phlebobranchia</taxon>
        <taxon>Cionidae</taxon>
        <taxon>Ciona</taxon>
    </lineage>
</organism>
<keyword evidence="10" id="KW-0333">Golgi apparatus</keyword>
<keyword evidence="16" id="KW-1185">Reference proteome</keyword>
<dbReference type="InterPro" id="IPR052105">
    <property type="entry name" value="MGAT5_Glycosyltransferase"/>
</dbReference>
<evidence type="ECO:0000313" key="16">
    <source>
        <dbReference type="Proteomes" id="UP000007875"/>
    </source>
</evidence>
<feature type="domain" description="Glycosyltransferase family 18 catalytic" evidence="14">
    <location>
        <begin position="2"/>
        <end position="459"/>
    </location>
</feature>
<keyword evidence="9" id="KW-1133">Transmembrane helix</keyword>
<keyword evidence="12" id="KW-0325">Glycoprotein</keyword>
<evidence type="ECO:0000256" key="5">
    <source>
        <dbReference type="ARBA" id="ARBA00022676"/>
    </source>
</evidence>
<evidence type="ECO:0000256" key="1">
    <source>
        <dbReference type="ARBA" id="ARBA00004323"/>
    </source>
</evidence>
<evidence type="ECO:0000259" key="14">
    <source>
        <dbReference type="Pfam" id="PF15024"/>
    </source>
</evidence>
<dbReference type="Ensembl" id="ENSCSAVT00000009594.1">
    <property type="protein sequence ID" value="ENSCSAVP00000009477.1"/>
    <property type="gene ID" value="ENSCSAVG00000005575.1"/>
</dbReference>
<name>H2YVW6_CIOSA</name>
<keyword evidence="6" id="KW-0808">Transferase</keyword>